<feature type="transmembrane region" description="Helical" evidence="10">
    <location>
        <begin position="140"/>
        <end position="161"/>
    </location>
</feature>
<dbReference type="PANTHER" id="PTHR43394:SF1">
    <property type="entry name" value="ATP-BINDING CASSETTE SUB-FAMILY B MEMBER 10, MITOCHONDRIAL"/>
    <property type="match status" value="1"/>
</dbReference>
<dbReference type="FunFam" id="3.40.50.300:FF:001001">
    <property type="entry name" value="Multidrug ABC transporter ATP-binding protein"/>
    <property type="match status" value="1"/>
</dbReference>
<feature type="transmembrane region" description="Helical" evidence="10">
    <location>
        <begin position="28"/>
        <end position="45"/>
    </location>
</feature>
<evidence type="ECO:0000259" key="12">
    <source>
        <dbReference type="PROSITE" id="PS50929"/>
    </source>
</evidence>
<keyword evidence="14" id="KW-1185">Reference proteome</keyword>
<feature type="transmembrane region" description="Helical" evidence="10">
    <location>
        <begin position="251"/>
        <end position="276"/>
    </location>
</feature>
<reference evidence="13" key="1">
    <citation type="journal article" date="2014" name="Int. J. Syst. Evol. Microbiol.">
        <title>Complete genome sequence of Corynebacterium casei LMG S-19264T (=DSM 44701T), isolated from a smear-ripened cheese.</title>
        <authorList>
            <consortium name="US DOE Joint Genome Institute (JGI-PGF)"/>
            <person name="Walter F."/>
            <person name="Albersmeier A."/>
            <person name="Kalinowski J."/>
            <person name="Ruckert C."/>
        </authorList>
    </citation>
    <scope>NUCLEOTIDE SEQUENCE</scope>
    <source>
        <strain evidence="13">JCM 3276</strain>
    </source>
</reference>
<evidence type="ECO:0000256" key="5">
    <source>
        <dbReference type="ARBA" id="ARBA00022692"/>
    </source>
</evidence>
<dbReference type="Proteomes" id="UP000660680">
    <property type="component" value="Unassembled WGS sequence"/>
</dbReference>
<dbReference type="InterPro" id="IPR003593">
    <property type="entry name" value="AAA+_ATPase"/>
</dbReference>
<keyword evidence="9 10" id="KW-0472">Membrane</keyword>
<dbReference type="Pfam" id="PF00664">
    <property type="entry name" value="ABC_membrane"/>
    <property type="match status" value="1"/>
</dbReference>
<accession>A0A918LG13</accession>
<gene>
    <name evidence="13" type="ORF">GCM10010171_45040</name>
</gene>
<evidence type="ECO:0000256" key="1">
    <source>
        <dbReference type="ARBA" id="ARBA00004651"/>
    </source>
</evidence>
<dbReference type="SMART" id="SM00382">
    <property type="entry name" value="AAA"/>
    <property type="match status" value="1"/>
</dbReference>
<evidence type="ECO:0000256" key="8">
    <source>
        <dbReference type="ARBA" id="ARBA00022989"/>
    </source>
</evidence>
<evidence type="ECO:0000256" key="2">
    <source>
        <dbReference type="ARBA" id="ARBA00022448"/>
    </source>
</evidence>
<dbReference type="SUPFAM" id="SSF52540">
    <property type="entry name" value="P-loop containing nucleoside triphosphate hydrolases"/>
    <property type="match status" value="1"/>
</dbReference>
<keyword evidence="7 13" id="KW-0067">ATP-binding</keyword>
<dbReference type="InterPro" id="IPR039421">
    <property type="entry name" value="Type_1_exporter"/>
</dbReference>
<dbReference type="RefSeq" id="WP_189212558.1">
    <property type="nucleotide sequence ID" value="NZ_BMRB01000004.1"/>
</dbReference>
<comment type="subcellular location">
    <subcellularLocation>
        <location evidence="1">Cell membrane</location>
        <topology evidence="1">Multi-pass membrane protein</topology>
    </subcellularLocation>
</comment>
<dbReference type="GO" id="GO:0015421">
    <property type="term" value="F:ABC-type oligopeptide transporter activity"/>
    <property type="evidence" value="ECO:0007669"/>
    <property type="project" value="TreeGrafter"/>
</dbReference>
<keyword evidence="5 10" id="KW-0812">Transmembrane</keyword>
<feature type="domain" description="ABC transporter" evidence="11">
    <location>
        <begin position="340"/>
        <end position="574"/>
    </location>
</feature>
<feature type="domain" description="ABC transmembrane type-1" evidence="12">
    <location>
        <begin position="29"/>
        <end position="311"/>
    </location>
</feature>
<dbReference type="Pfam" id="PF00005">
    <property type="entry name" value="ABC_tran"/>
    <property type="match status" value="1"/>
</dbReference>
<evidence type="ECO:0000259" key="11">
    <source>
        <dbReference type="PROSITE" id="PS50893"/>
    </source>
</evidence>
<sequence length="581" mass="62478">MSRGLPVASRQLVRAYLRGVVARHRREVFGILFWLALSVTAGLALPPLLGHLVDAAVTGREPAPLEAVILLGATLLVVQVVLARRARLRTRDLGERLLAELREDFVDRALALPMAEIEQAGTGDLLTRTTRDVAALSRSIRLTCLEILSSLLIIVLVVAAITVVDPLFLGPVLVSLPAVWLVTRWYLRRAPAAYLRQSAAYTALNEGLTETAHNARTVEALDRAEARVRRTTTDVEEVYRTTQHTLNLRTVWLPGAGLASLVPFPVILLIGVWLYAKGWASVAQVTTATLYAQQLAEPMNRISYYIDDLHLGQAALTRLLGLPAPAPPPEGHRAPTSGSLVASGIRFGYGNGREVLHGIGITVRPGERIAVVGPSGAGKSTFGRILAGLHSPTHGSVLVGGVPLLELSPRQLREQIAMVTQEHHVFAGSIRDNLLLTDPDADEGALWAALRAVGAEPWVRGLPDGLDTAVGLGEPEPALSRVQQISMARILLADPRVLVLDEATAALDPGAARDLERAVAAVAAGRTVIAIAHRLHTARDADRVAVMHEGRLTELGTHEELLAAGGAYARLWETWTADVRR</sequence>
<evidence type="ECO:0000256" key="4">
    <source>
        <dbReference type="ARBA" id="ARBA00022519"/>
    </source>
</evidence>
<dbReference type="SUPFAM" id="SSF90123">
    <property type="entry name" value="ABC transporter transmembrane region"/>
    <property type="match status" value="1"/>
</dbReference>
<reference evidence="13" key="2">
    <citation type="submission" date="2020-09" db="EMBL/GenBank/DDBJ databases">
        <authorList>
            <person name="Sun Q."/>
            <person name="Ohkuma M."/>
        </authorList>
    </citation>
    <scope>NUCLEOTIDE SEQUENCE</scope>
    <source>
        <strain evidence="13">JCM 3276</strain>
    </source>
</reference>
<organism evidence="13 14">
    <name type="scientific">Actinokineospora fastidiosa</name>
    <dbReference type="NCBI Taxonomy" id="1816"/>
    <lineage>
        <taxon>Bacteria</taxon>
        <taxon>Bacillati</taxon>
        <taxon>Actinomycetota</taxon>
        <taxon>Actinomycetes</taxon>
        <taxon>Pseudonocardiales</taxon>
        <taxon>Pseudonocardiaceae</taxon>
        <taxon>Actinokineospora</taxon>
    </lineage>
</organism>
<proteinExistence type="predicted"/>
<dbReference type="GO" id="GO:0005524">
    <property type="term" value="F:ATP binding"/>
    <property type="evidence" value="ECO:0007669"/>
    <property type="project" value="UniProtKB-KW"/>
</dbReference>
<feature type="transmembrane region" description="Helical" evidence="10">
    <location>
        <begin position="65"/>
        <end position="83"/>
    </location>
</feature>
<dbReference type="EMBL" id="BMRB01000004">
    <property type="protein sequence ID" value="GGS45075.1"/>
    <property type="molecule type" value="Genomic_DNA"/>
</dbReference>
<dbReference type="GO" id="GO:0016887">
    <property type="term" value="F:ATP hydrolysis activity"/>
    <property type="evidence" value="ECO:0007669"/>
    <property type="project" value="InterPro"/>
</dbReference>
<name>A0A918LG13_9PSEU</name>
<dbReference type="Gene3D" id="1.20.1560.10">
    <property type="entry name" value="ABC transporter type 1, transmembrane domain"/>
    <property type="match status" value="1"/>
</dbReference>
<evidence type="ECO:0000256" key="3">
    <source>
        <dbReference type="ARBA" id="ARBA00022475"/>
    </source>
</evidence>
<dbReference type="AlphaFoldDB" id="A0A918LG13"/>
<dbReference type="InterPro" id="IPR003439">
    <property type="entry name" value="ABC_transporter-like_ATP-bd"/>
</dbReference>
<dbReference type="Gene3D" id="3.40.50.300">
    <property type="entry name" value="P-loop containing nucleotide triphosphate hydrolases"/>
    <property type="match status" value="1"/>
</dbReference>
<protein>
    <submittedName>
        <fullName evidence="13">Multidrug ABC transporter ATP-binding protein</fullName>
    </submittedName>
</protein>
<comment type="caution">
    <text evidence="13">The sequence shown here is derived from an EMBL/GenBank/DDBJ whole genome shotgun (WGS) entry which is preliminary data.</text>
</comment>
<feature type="transmembrane region" description="Helical" evidence="10">
    <location>
        <begin position="167"/>
        <end position="187"/>
    </location>
</feature>
<dbReference type="InterPro" id="IPR011527">
    <property type="entry name" value="ABC1_TM_dom"/>
</dbReference>
<keyword evidence="6" id="KW-0547">Nucleotide-binding</keyword>
<dbReference type="GO" id="GO:0005886">
    <property type="term" value="C:plasma membrane"/>
    <property type="evidence" value="ECO:0007669"/>
    <property type="project" value="UniProtKB-SubCell"/>
</dbReference>
<keyword evidence="8 10" id="KW-1133">Transmembrane helix</keyword>
<keyword evidence="4" id="KW-0997">Cell inner membrane</keyword>
<evidence type="ECO:0000313" key="13">
    <source>
        <dbReference type="EMBL" id="GGS45075.1"/>
    </source>
</evidence>
<dbReference type="InterPro" id="IPR027417">
    <property type="entry name" value="P-loop_NTPase"/>
</dbReference>
<evidence type="ECO:0000256" key="7">
    <source>
        <dbReference type="ARBA" id="ARBA00022840"/>
    </source>
</evidence>
<evidence type="ECO:0000256" key="6">
    <source>
        <dbReference type="ARBA" id="ARBA00022741"/>
    </source>
</evidence>
<evidence type="ECO:0000313" key="14">
    <source>
        <dbReference type="Proteomes" id="UP000660680"/>
    </source>
</evidence>
<dbReference type="PANTHER" id="PTHR43394">
    <property type="entry name" value="ATP-DEPENDENT PERMEASE MDL1, MITOCHONDRIAL"/>
    <property type="match status" value="1"/>
</dbReference>
<keyword evidence="3" id="KW-1003">Cell membrane</keyword>
<evidence type="ECO:0000256" key="10">
    <source>
        <dbReference type="SAM" id="Phobius"/>
    </source>
</evidence>
<keyword evidence="2" id="KW-0813">Transport</keyword>
<evidence type="ECO:0000256" key="9">
    <source>
        <dbReference type="ARBA" id="ARBA00023136"/>
    </source>
</evidence>
<dbReference type="InterPro" id="IPR036640">
    <property type="entry name" value="ABC1_TM_sf"/>
</dbReference>
<dbReference type="CDD" id="cd07346">
    <property type="entry name" value="ABC_6TM_exporters"/>
    <property type="match status" value="1"/>
</dbReference>
<dbReference type="PROSITE" id="PS50929">
    <property type="entry name" value="ABC_TM1F"/>
    <property type="match status" value="1"/>
</dbReference>
<dbReference type="PROSITE" id="PS50893">
    <property type="entry name" value="ABC_TRANSPORTER_2"/>
    <property type="match status" value="1"/>
</dbReference>